<evidence type="ECO:0000256" key="1">
    <source>
        <dbReference type="ARBA" id="ARBA00004109"/>
    </source>
</evidence>
<dbReference type="GO" id="GO:0061630">
    <property type="term" value="F:ubiquitin protein ligase activity"/>
    <property type="evidence" value="ECO:0007669"/>
    <property type="project" value="InterPro"/>
</dbReference>
<dbReference type="InterPro" id="IPR013144">
    <property type="entry name" value="CRA_dom"/>
</dbReference>
<comment type="caution">
    <text evidence="13">The sequence shown here is derived from an EMBL/GenBank/DDBJ whole genome shotgun (WGS) entry which is preliminary data.</text>
</comment>
<dbReference type="SUPFAM" id="SSF57850">
    <property type="entry name" value="RING/U-box"/>
    <property type="match status" value="1"/>
</dbReference>
<evidence type="ECO:0000313" key="13">
    <source>
        <dbReference type="EMBL" id="KAJ8025961.1"/>
    </source>
</evidence>
<dbReference type="OrthoDB" id="1933455at2759"/>
<name>A0A9Q0YQL6_HOLLE</name>
<evidence type="ECO:0000256" key="9">
    <source>
        <dbReference type="ARBA" id="ARBA00029678"/>
    </source>
</evidence>
<evidence type="ECO:0000256" key="8">
    <source>
        <dbReference type="ARBA" id="ARBA00023057"/>
    </source>
</evidence>
<sequence length="407" mass="46756">MDDISALEHATLKVPYENLNKNFRNCQKVIDREVLHVVQATNELDRCLDNKDATVGSFVSLIDNVVDKLTILKRKANEAISLEEESAQVCKKRLAHLKERDRCSGSALSLWKKKRVDRMLVEYFLRAGYYETAVKLARHSEIEDLTNISLFLVSKEVEESLLRRETVTCLAWCNSNKSKLKKIKSTLEFNLRVQEFIELIRTNRRQEAITHARKYFTNTNPDADQLSTIKRIMGLLAFQPGTSIPQYRKLLDGTRWQELVDQFREENYKLFQLNTTPVLTVTLEAGLAAMKTPYPLRQNDQDDFLNTCLISQCYSDDCKNPKCPVCSKYLNELAKTLPYAHCAQSRLVCSISGKLMNEHNPPMMLPNGRVYAEESLQALAAVNNGKIICPKTKEEFTLEQMEKVFIM</sequence>
<protein>
    <recommendedName>
        <fullName evidence="3">E3 ubiquitin-protein transferase MAEA</fullName>
    </recommendedName>
    <alternativeName>
        <fullName evidence="9">Macrophage erythroblast attacher</fullName>
    </alternativeName>
</protein>
<dbReference type="Proteomes" id="UP001152320">
    <property type="component" value="Chromosome 17"/>
</dbReference>
<dbReference type="PROSITE" id="PS51867">
    <property type="entry name" value="ZF_RING_GID"/>
    <property type="match status" value="1"/>
</dbReference>
<dbReference type="InterPro" id="IPR045098">
    <property type="entry name" value="Fyv10_fam"/>
</dbReference>
<keyword evidence="6 10" id="KW-0863">Zinc-finger</keyword>
<dbReference type="PANTHER" id="PTHR12170">
    <property type="entry name" value="MACROPHAGE ERYTHROBLAST ATTACHER-RELATED"/>
    <property type="match status" value="1"/>
</dbReference>
<reference evidence="13" key="1">
    <citation type="submission" date="2021-10" db="EMBL/GenBank/DDBJ databases">
        <title>Tropical sea cucumber genome reveals ecological adaptation and Cuvierian tubules defense mechanism.</title>
        <authorList>
            <person name="Chen T."/>
        </authorList>
    </citation>
    <scope>NUCLEOTIDE SEQUENCE</scope>
    <source>
        <strain evidence="13">Nanhai2018</strain>
        <tissue evidence="13">Muscle</tissue>
    </source>
</reference>
<evidence type="ECO:0000313" key="14">
    <source>
        <dbReference type="Proteomes" id="UP001152320"/>
    </source>
</evidence>
<feature type="domain" description="RING-Gid-type" evidence="12">
    <location>
        <begin position="323"/>
        <end position="392"/>
    </location>
</feature>
<evidence type="ECO:0000256" key="6">
    <source>
        <dbReference type="ARBA" id="ARBA00022771"/>
    </source>
</evidence>
<dbReference type="PANTHER" id="PTHR12170:SF2">
    <property type="entry name" value="E3 UBIQUITIN-PROTEIN TRANSFERASE MAEA"/>
    <property type="match status" value="1"/>
</dbReference>
<dbReference type="Pfam" id="PF10607">
    <property type="entry name" value="CTLH"/>
    <property type="match status" value="1"/>
</dbReference>
<evidence type="ECO:0000259" key="12">
    <source>
        <dbReference type="PROSITE" id="PS51867"/>
    </source>
</evidence>
<accession>A0A9Q0YQL6</accession>
<dbReference type="GO" id="GO:0043249">
    <property type="term" value="P:erythrocyte maturation"/>
    <property type="evidence" value="ECO:0007669"/>
    <property type="project" value="UniProtKB-KW"/>
</dbReference>
<dbReference type="GO" id="GO:0008270">
    <property type="term" value="F:zinc ion binding"/>
    <property type="evidence" value="ECO:0007669"/>
    <property type="project" value="UniProtKB-KW"/>
</dbReference>
<organism evidence="13 14">
    <name type="scientific">Holothuria leucospilota</name>
    <name type="common">Black long sea cucumber</name>
    <name type="synonym">Mertensiothuria leucospilota</name>
    <dbReference type="NCBI Taxonomy" id="206669"/>
    <lineage>
        <taxon>Eukaryota</taxon>
        <taxon>Metazoa</taxon>
        <taxon>Echinodermata</taxon>
        <taxon>Eleutherozoa</taxon>
        <taxon>Echinozoa</taxon>
        <taxon>Holothuroidea</taxon>
        <taxon>Aspidochirotacea</taxon>
        <taxon>Aspidochirotida</taxon>
        <taxon>Holothuriidae</taxon>
        <taxon>Holothuria</taxon>
    </lineage>
</organism>
<dbReference type="SMART" id="SM00667">
    <property type="entry name" value="LisH"/>
    <property type="match status" value="1"/>
</dbReference>
<keyword evidence="5" id="KW-0479">Metal-binding</keyword>
<gene>
    <name evidence="13" type="ORF">HOLleu_33674</name>
</gene>
<dbReference type="InterPro" id="IPR024964">
    <property type="entry name" value="CTLH/CRA"/>
</dbReference>
<keyword evidence="8" id="KW-0265">Erythrocyte maturation</keyword>
<keyword evidence="7" id="KW-0862">Zinc</keyword>
<evidence type="ECO:0000259" key="11">
    <source>
        <dbReference type="PROSITE" id="PS50897"/>
    </source>
</evidence>
<dbReference type="PROSITE" id="PS50896">
    <property type="entry name" value="LISH"/>
    <property type="match status" value="1"/>
</dbReference>
<dbReference type="GO" id="GO:0005737">
    <property type="term" value="C:cytoplasm"/>
    <property type="evidence" value="ECO:0007669"/>
    <property type="project" value="UniProtKB-SubCell"/>
</dbReference>
<keyword evidence="4" id="KW-0963">Cytoplasm</keyword>
<evidence type="ECO:0000256" key="2">
    <source>
        <dbReference type="ARBA" id="ARBA00004496"/>
    </source>
</evidence>
<evidence type="ECO:0000256" key="3">
    <source>
        <dbReference type="ARBA" id="ARBA00014384"/>
    </source>
</evidence>
<dbReference type="SMART" id="SM00668">
    <property type="entry name" value="CTLH"/>
    <property type="match status" value="1"/>
</dbReference>
<evidence type="ECO:0000256" key="7">
    <source>
        <dbReference type="ARBA" id="ARBA00022833"/>
    </source>
</evidence>
<proteinExistence type="predicted"/>
<feature type="domain" description="CTLH" evidence="11">
    <location>
        <begin position="155"/>
        <end position="207"/>
    </location>
</feature>
<dbReference type="GO" id="GO:0034657">
    <property type="term" value="C:GID complex"/>
    <property type="evidence" value="ECO:0007669"/>
    <property type="project" value="TreeGrafter"/>
</dbReference>
<feature type="zinc finger region" description="RING-Gid-type" evidence="10">
    <location>
        <begin position="323"/>
        <end position="392"/>
    </location>
</feature>
<dbReference type="InterPro" id="IPR006595">
    <property type="entry name" value="CTLH_C"/>
</dbReference>
<dbReference type="CDD" id="cd16659">
    <property type="entry name" value="RING-Ubox_Emp"/>
    <property type="match status" value="1"/>
</dbReference>
<dbReference type="GO" id="GO:0016363">
    <property type="term" value="C:nuclear matrix"/>
    <property type="evidence" value="ECO:0007669"/>
    <property type="project" value="UniProtKB-SubCell"/>
</dbReference>
<comment type="subcellular location">
    <subcellularLocation>
        <location evidence="2">Cytoplasm</location>
    </subcellularLocation>
    <subcellularLocation>
        <location evidence="1">Nucleus matrix</location>
    </subcellularLocation>
</comment>
<evidence type="ECO:0000256" key="10">
    <source>
        <dbReference type="PROSITE-ProRule" id="PRU01215"/>
    </source>
</evidence>
<evidence type="ECO:0000256" key="5">
    <source>
        <dbReference type="ARBA" id="ARBA00022723"/>
    </source>
</evidence>
<keyword evidence="14" id="KW-1185">Reference proteome</keyword>
<dbReference type="AlphaFoldDB" id="A0A9Q0YQL6"/>
<dbReference type="PROSITE" id="PS50897">
    <property type="entry name" value="CTLH"/>
    <property type="match status" value="1"/>
</dbReference>
<evidence type="ECO:0000256" key="4">
    <source>
        <dbReference type="ARBA" id="ARBA00022490"/>
    </source>
</evidence>
<dbReference type="InterPro" id="IPR006594">
    <property type="entry name" value="LisH"/>
</dbReference>
<dbReference type="SMART" id="SM00757">
    <property type="entry name" value="CRA"/>
    <property type="match status" value="1"/>
</dbReference>
<dbReference type="GO" id="GO:0043161">
    <property type="term" value="P:proteasome-mediated ubiquitin-dependent protein catabolic process"/>
    <property type="evidence" value="ECO:0007669"/>
    <property type="project" value="InterPro"/>
</dbReference>
<dbReference type="EMBL" id="JAIZAY010000017">
    <property type="protein sequence ID" value="KAJ8025961.1"/>
    <property type="molecule type" value="Genomic_DNA"/>
</dbReference>
<dbReference type="InterPro" id="IPR044063">
    <property type="entry name" value="ZF_RING_GID"/>
</dbReference>